<dbReference type="Pfam" id="PF05188">
    <property type="entry name" value="MutS_II"/>
    <property type="match status" value="1"/>
</dbReference>
<dbReference type="GO" id="GO:0005634">
    <property type="term" value="C:nucleus"/>
    <property type="evidence" value="ECO:0007669"/>
    <property type="project" value="UniProtKB-SubCell"/>
</dbReference>
<keyword evidence="8" id="KW-0234">DNA repair</keyword>
<dbReference type="GO" id="GO:0030983">
    <property type="term" value="F:mismatched DNA binding"/>
    <property type="evidence" value="ECO:0007669"/>
    <property type="project" value="InterPro"/>
</dbReference>
<dbReference type="CDD" id="cd03287">
    <property type="entry name" value="ABC_MSH3_euk"/>
    <property type="match status" value="1"/>
</dbReference>
<dbReference type="InterPro" id="IPR007696">
    <property type="entry name" value="DNA_mismatch_repair_MutS_core"/>
</dbReference>
<dbReference type="Gene3D" id="3.40.1170.10">
    <property type="entry name" value="DNA repair protein MutS, domain I"/>
    <property type="match status" value="1"/>
</dbReference>
<dbReference type="Gene3D" id="3.40.50.300">
    <property type="entry name" value="P-loop containing nucleotide triphosphate hydrolases"/>
    <property type="match status" value="1"/>
</dbReference>
<dbReference type="Gene3D" id="1.10.1420.10">
    <property type="match status" value="2"/>
</dbReference>
<dbReference type="PANTHER" id="PTHR11361">
    <property type="entry name" value="DNA MISMATCH REPAIR PROTEIN MUTS FAMILY MEMBER"/>
    <property type="match status" value="1"/>
</dbReference>
<dbReference type="Pfam" id="PF00488">
    <property type="entry name" value="MutS_V"/>
    <property type="match status" value="1"/>
</dbReference>
<feature type="region of interest" description="Disordered" evidence="12">
    <location>
        <begin position="1217"/>
        <end position="1243"/>
    </location>
</feature>
<evidence type="ECO:0000256" key="6">
    <source>
        <dbReference type="ARBA" id="ARBA00022840"/>
    </source>
</evidence>
<evidence type="ECO:0000256" key="12">
    <source>
        <dbReference type="SAM" id="MobiDB-lite"/>
    </source>
</evidence>
<dbReference type="FunFam" id="1.10.1420.10:FF:000004">
    <property type="entry name" value="DNA mismatch repair protein Msh3"/>
    <property type="match status" value="1"/>
</dbReference>
<dbReference type="EMBL" id="HG994357">
    <property type="protein sequence ID" value="CAF2131347.1"/>
    <property type="molecule type" value="Genomic_DNA"/>
</dbReference>
<organism evidence="14">
    <name type="scientific">Brassica napus</name>
    <name type="common">Rape</name>
    <dbReference type="NCBI Taxonomy" id="3708"/>
    <lineage>
        <taxon>Eukaryota</taxon>
        <taxon>Viridiplantae</taxon>
        <taxon>Streptophyta</taxon>
        <taxon>Embryophyta</taxon>
        <taxon>Tracheophyta</taxon>
        <taxon>Spermatophyta</taxon>
        <taxon>Magnoliopsida</taxon>
        <taxon>eudicotyledons</taxon>
        <taxon>Gunneridae</taxon>
        <taxon>Pentapetalae</taxon>
        <taxon>rosids</taxon>
        <taxon>malvids</taxon>
        <taxon>Brassicales</taxon>
        <taxon>Brassicaceae</taxon>
        <taxon>Brassiceae</taxon>
        <taxon>Brassica</taxon>
    </lineage>
</organism>
<evidence type="ECO:0000256" key="9">
    <source>
        <dbReference type="ARBA" id="ARBA00023242"/>
    </source>
</evidence>
<sequence length="1856" mass="208140">MGKQKQQVISRFFAPKPKPSPPPNQESSTPPPKISATVSFSPSKRKLLSDHLAAASPKKPKPSQNPTPKPDPNLHRSFLQRFLEPPPEEESLPVTTSIKYTPLEQQVVELKRKHPDVILMVEVGYRYRFFGEDAEIAARVLGIYAHMDHSFMTASVPTFRLNVHVRRLVNAGYKVGVVKQTETAAIKSHGANRSGPFFRGLSGLYTKATLEAAEDISGGCVGEEGFGGQSNFLVCVVDERVDRESNKGCGLEASFDVRVGVVGVEISTGEVVHGEFNDNFMRSGLEAVVLSLSPAELLLGQPLSQQTEKFLLGYAGPTSNVRVERAALDRFRNGSAVDEIVSIYEDLSARNIEDDKENKVEAAEEKISRLTVHTIMNMPHLTVKALALTLRHFKQFGFERILFEGASIRSLSSTTEMTLSANTLQQLEVIRNNSDGSESGSLFHNMNQTLTVYGSRLLRHWVTHPLCDRNLISARLDAVSEIVACMGSPSSSQASDELDEQSSERKIVPSEFYHVLSSVLTALSRSPDIQRGITRIFHRTAKATEFIAVIEAILLAGKQLQRLGIKQYCETRSMQSATVRSSLLRKLISVVSSPAVVDNAAKLLSALNKEGAARGDLLDILITSSNQFPELAEARQAVLAVREKLDSLIVSYRKKLANRNLDFLDVSGITHLIEVPVDAKVPINWVKVNSTKKTIRYHPPEIVAGLDELALATEHLAIVNRASWDSFLKSFAGYYIDFQAAIQALAALDCLHSFATLSRNKNYMCPLFVDDSEPVEINIQSGRHPVLETILQDNFVPNDTSLHAEGEYCQIITGPNMGGKSCYIRQVALISIMAQVGSFVPASFAKLHVLDGVFTRMGATDSIQHGRSTFLEELSEASHIIRTCSSRSLVIIDELGRGTSTHDGVAIAYATLHHLLVEKRCLVLFVTHYPEIAEISNSFPVSAGTYHVSYLTSQKDNGGSDHDNVTYLYKLVRGLCSRSFGFKVAQLAQIPPSCIDRAITMAANLEAEVRARERKTVSSVKHLMESPGKPKAHAEPPESRTEESMSVLGDLFADLRCALSEDDPSKSFKLLKDAWKIAEDLVARGRVQWDEANIVEIESNKPVRQKITEPKTPYHPPYPMIDDDGGSLSSRVRSFDNFVEMHRAEELKNDLNDLASSSKIISHISDSGHWTPSEDEAEPIDQNEEDPEGEKNTSFNEHRRVHYDEFRMVKEMRSSGGSFYGEDAEGDDSAKTGKPEATISQNTPGFIDQDIPLALTLLLLSKSNIVFWFTGNQTEVAALNTIPVRTWSFLVLGTGIGASASPSRSRSRSLRDRKFVGFDYSSILKVCSFSSVPMGENNYYHVDKKKKPKLEEVEQDDMLQHYNQYQDPPTGGQDVQLQAWRRQQNQFLQSQRPRHLPQQQYIQHQAPTVRNPQLQALLHRYRLRQHQQTLQLQLQQLRRLLLQQQIPPNVCPFGGGMCAHRKFMMFLHHIKQRPEDNCITFWRAFVAEYFLPRAKQRLCFSQYKGADHMLGTLPQGMWQCNHCGTKSGKGVEATFDVLPRLFEIKFASGFVNELLSLEDPRECRVSSGLIVLKYRKLVQTIEYEQCRVVHEGPFLIIFSQDLKILRWEFCVQRHEEFLPRRRIAPKVNQLLQVVAQQDSQTNSNMVLAARRQLANSMELQPLNDLGYPKKYFRALQTYEVVKSMKALMDFTENHKIGPIEGWKRLSEQTERMRLQRQKMQEMEHLWNSGAMNRSAQAQLDGLTGYNNHHHSSAQAAAALTNNQSMLMRLNAVNNQYSDTSIQEGFSSSQHPTPNSNQGHQRQNLATGGFLSSPQMQQQQQRTLNTFQQTHFPEDATEIPVEFSDDNFNDSDKQGSL</sequence>
<reference evidence="14" key="1">
    <citation type="submission" date="2021-01" db="EMBL/GenBank/DDBJ databases">
        <authorList>
            <consortium name="Genoscope - CEA"/>
            <person name="William W."/>
        </authorList>
    </citation>
    <scope>NUCLEOTIDE SEQUENCE</scope>
</reference>
<dbReference type="InterPro" id="IPR016151">
    <property type="entry name" value="DNA_mismatch_repair_MutS_N"/>
</dbReference>
<dbReference type="FunFam" id="3.30.420.110:FF:000010">
    <property type="entry name" value="DNA mismatch repair protein"/>
    <property type="match status" value="1"/>
</dbReference>
<evidence type="ECO:0000256" key="11">
    <source>
        <dbReference type="ARBA" id="ARBA00073774"/>
    </source>
</evidence>
<gene>
    <name evidence="14" type="ORF">DARMORV10_A03P56070.1</name>
</gene>
<dbReference type="SUPFAM" id="SSF52540">
    <property type="entry name" value="P-loop containing nucleoside triphosphate hydrolases"/>
    <property type="match status" value="1"/>
</dbReference>
<feature type="region of interest" description="Disordered" evidence="12">
    <location>
        <begin position="1019"/>
        <end position="1043"/>
    </location>
</feature>
<feature type="compositionally biased region" description="Basic and acidic residues" evidence="12">
    <location>
        <begin position="1032"/>
        <end position="1043"/>
    </location>
</feature>
<dbReference type="SMART" id="SM00534">
    <property type="entry name" value="MUTSac"/>
    <property type="match status" value="1"/>
</dbReference>
<evidence type="ECO:0000256" key="10">
    <source>
        <dbReference type="ARBA" id="ARBA00029792"/>
    </source>
</evidence>
<name>A0A816WBF2_BRANA</name>
<evidence type="ECO:0000256" key="2">
    <source>
        <dbReference type="ARBA" id="ARBA00007094"/>
    </source>
</evidence>
<dbReference type="InterPro" id="IPR045076">
    <property type="entry name" value="MutS"/>
</dbReference>
<keyword evidence="7" id="KW-0238">DNA-binding</keyword>
<evidence type="ECO:0000256" key="4">
    <source>
        <dbReference type="ARBA" id="ARBA00022741"/>
    </source>
</evidence>
<dbReference type="SUPFAM" id="SSF55271">
    <property type="entry name" value="DNA repair protein MutS, domain I"/>
    <property type="match status" value="1"/>
</dbReference>
<feature type="compositionally biased region" description="Low complexity" evidence="12">
    <location>
        <begin position="1814"/>
        <end position="1829"/>
    </location>
</feature>
<dbReference type="InterPro" id="IPR007695">
    <property type="entry name" value="DNA_mismatch_repair_MutS-lik_N"/>
</dbReference>
<dbReference type="GO" id="GO:0140664">
    <property type="term" value="F:ATP-dependent DNA damage sensor activity"/>
    <property type="evidence" value="ECO:0007669"/>
    <property type="project" value="InterPro"/>
</dbReference>
<feature type="compositionally biased region" description="Pro residues" evidence="12">
    <location>
        <begin position="16"/>
        <end position="33"/>
    </location>
</feature>
<dbReference type="InterPro" id="IPR036678">
    <property type="entry name" value="MutS_con_dom_sf"/>
</dbReference>
<proteinExistence type="inferred from homology"/>
<evidence type="ECO:0000259" key="13">
    <source>
        <dbReference type="PROSITE" id="PS00486"/>
    </source>
</evidence>
<feature type="region of interest" description="Disordered" evidence="12">
    <location>
        <begin position="1781"/>
        <end position="1856"/>
    </location>
</feature>
<dbReference type="SUPFAM" id="SSF48334">
    <property type="entry name" value="DNA repair protein MutS, domain III"/>
    <property type="match status" value="1"/>
</dbReference>
<dbReference type="InterPro" id="IPR029005">
    <property type="entry name" value="LIM-bd/SEUSS"/>
</dbReference>
<evidence type="ECO:0000256" key="5">
    <source>
        <dbReference type="ARBA" id="ARBA00022763"/>
    </source>
</evidence>
<feature type="region of interest" description="Disordered" evidence="12">
    <location>
        <begin position="1"/>
        <end position="75"/>
    </location>
</feature>
<dbReference type="GO" id="GO:0006298">
    <property type="term" value="P:mismatch repair"/>
    <property type="evidence" value="ECO:0007669"/>
    <property type="project" value="InterPro"/>
</dbReference>
<accession>A0A816WBF2</accession>
<keyword evidence="4" id="KW-0547">Nucleotide-binding</keyword>
<feature type="compositionally biased region" description="Polar residues" evidence="12">
    <location>
        <begin position="1781"/>
        <end position="1813"/>
    </location>
</feature>
<dbReference type="InterPro" id="IPR007062">
    <property type="entry name" value="PPI-2"/>
</dbReference>
<evidence type="ECO:0000256" key="7">
    <source>
        <dbReference type="ARBA" id="ARBA00023125"/>
    </source>
</evidence>
<dbReference type="InterPro" id="IPR007861">
    <property type="entry name" value="DNA_mismatch_repair_MutS_clamp"/>
</dbReference>
<dbReference type="SMART" id="SM00533">
    <property type="entry name" value="MUTSd"/>
    <property type="match status" value="1"/>
</dbReference>
<dbReference type="PANTHER" id="PTHR11361:SF122">
    <property type="entry name" value="DNA MISMATCH REPAIR PROTEIN MSH3"/>
    <property type="match status" value="1"/>
</dbReference>
<keyword evidence="9" id="KW-0539">Nucleus</keyword>
<dbReference type="PROSITE" id="PS00486">
    <property type="entry name" value="DNA_MISMATCH_REPAIR_2"/>
    <property type="match status" value="1"/>
</dbReference>
<protein>
    <recommendedName>
        <fullName evidence="3 11">DNA mismatch repair protein MSH3</fullName>
    </recommendedName>
    <alternativeName>
        <fullName evidence="3 11">DNA mismatch repair protein MSH3</fullName>
    </alternativeName>
    <alternativeName>
        <fullName evidence="10">MutS protein homolog 3</fullName>
    </alternativeName>
</protein>
<feature type="region of interest" description="Disordered" evidence="12">
    <location>
        <begin position="1165"/>
        <end position="1198"/>
    </location>
</feature>
<dbReference type="Pfam" id="PF01803">
    <property type="entry name" value="LIM_bind"/>
    <property type="match status" value="1"/>
</dbReference>
<comment type="similarity">
    <text evidence="2">Belongs to the DNA mismatch repair MutS family. MSH3 subfamily.</text>
</comment>
<evidence type="ECO:0000256" key="1">
    <source>
        <dbReference type="ARBA" id="ARBA00004123"/>
    </source>
</evidence>
<dbReference type="InterPro" id="IPR027417">
    <property type="entry name" value="P-loop_NTPase"/>
</dbReference>
<dbReference type="GO" id="GO:0005524">
    <property type="term" value="F:ATP binding"/>
    <property type="evidence" value="ECO:0007669"/>
    <property type="project" value="UniProtKB-KW"/>
</dbReference>
<evidence type="ECO:0000256" key="3">
    <source>
        <dbReference type="ARBA" id="ARBA00022151"/>
    </source>
</evidence>
<evidence type="ECO:0000256" key="8">
    <source>
        <dbReference type="ARBA" id="ARBA00023204"/>
    </source>
</evidence>
<dbReference type="Gene3D" id="3.30.420.110">
    <property type="entry name" value="MutS, connector domain"/>
    <property type="match status" value="1"/>
</dbReference>
<keyword evidence="6" id="KW-0067">ATP-binding</keyword>
<dbReference type="FunFam" id="3.40.1170.10:FF:000004">
    <property type="entry name" value="DNA mismatch repair protein"/>
    <property type="match status" value="1"/>
</dbReference>
<dbReference type="FunFam" id="3.40.50.300:FF:002130">
    <property type="entry name" value="DNA mismatch repair protein MSH3"/>
    <property type="match status" value="1"/>
</dbReference>
<evidence type="ECO:0000313" key="14">
    <source>
        <dbReference type="EMBL" id="CAF2131347.1"/>
    </source>
</evidence>
<dbReference type="Proteomes" id="UP001295469">
    <property type="component" value="Chromosome A03"/>
</dbReference>
<dbReference type="Pfam" id="PF05190">
    <property type="entry name" value="MutS_IV"/>
    <property type="match status" value="1"/>
</dbReference>
<dbReference type="Pfam" id="PF04979">
    <property type="entry name" value="IPP-2"/>
    <property type="match status" value="1"/>
</dbReference>
<comment type="subcellular location">
    <subcellularLocation>
        <location evidence="1">Nucleus</location>
    </subcellularLocation>
</comment>
<dbReference type="GO" id="GO:0004864">
    <property type="term" value="F:protein phosphatase inhibitor activity"/>
    <property type="evidence" value="ECO:0007669"/>
    <property type="project" value="InterPro"/>
</dbReference>
<dbReference type="InterPro" id="IPR000432">
    <property type="entry name" value="DNA_mismatch_repair_MutS_C"/>
</dbReference>
<keyword evidence="5" id="KW-0227">DNA damage</keyword>
<dbReference type="Pfam" id="PF01624">
    <property type="entry name" value="MutS_I"/>
    <property type="match status" value="1"/>
</dbReference>
<dbReference type="InterPro" id="IPR007860">
    <property type="entry name" value="DNA_mmatch_repair_MutS_con_dom"/>
</dbReference>
<dbReference type="GO" id="GO:0009966">
    <property type="term" value="P:regulation of signal transduction"/>
    <property type="evidence" value="ECO:0007669"/>
    <property type="project" value="InterPro"/>
</dbReference>
<dbReference type="Pfam" id="PF05192">
    <property type="entry name" value="MutS_III"/>
    <property type="match status" value="1"/>
</dbReference>
<dbReference type="InterPro" id="IPR036187">
    <property type="entry name" value="DNA_mismatch_repair_MutS_sf"/>
</dbReference>
<feature type="domain" description="DNA mismatch repair proteins mutS family" evidence="13">
    <location>
        <begin position="888"/>
        <end position="904"/>
    </location>
</feature>
<feature type="compositionally biased region" description="Acidic residues" evidence="12">
    <location>
        <begin position="1173"/>
        <end position="1188"/>
    </location>
</feature>